<dbReference type="OrthoDB" id="73348at2759"/>
<dbReference type="InterPro" id="IPR045230">
    <property type="entry name" value="MBS1/2-like"/>
</dbReference>
<evidence type="ECO:0000256" key="1">
    <source>
        <dbReference type="ARBA" id="ARBA00004123"/>
    </source>
</evidence>
<evidence type="ECO:0000256" key="5">
    <source>
        <dbReference type="SAM" id="MobiDB-lite"/>
    </source>
</evidence>
<comment type="subcellular location">
    <subcellularLocation>
        <location evidence="2">Cytoplasm</location>
    </subcellularLocation>
    <subcellularLocation>
        <location evidence="1">Nucleus</location>
    </subcellularLocation>
</comment>
<sequence length="111" mass="12025">MSEDTWFTDSCNSQRNPITSILRSLSPPRPAAPFHSMVRGHAKQAAQEAAKKKAGGGAGTGKSQLGEARQKGLKFTCPTCKGQSPNYKVLKEHFENKHPKETVPPESSFTA</sequence>
<dbReference type="PANTHER" id="PTHR21213:SF0">
    <property type="entry name" value="ZINC FINGER PROTEIN 706"/>
    <property type="match status" value="1"/>
</dbReference>
<dbReference type="PANTHER" id="PTHR21213">
    <property type="entry name" value="GEO09665P1-RELATED"/>
    <property type="match status" value="1"/>
</dbReference>
<protein>
    <submittedName>
        <fullName evidence="6">Uncharacterized protein</fullName>
    </submittedName>
</protein>
<organism evidence="6 7">
    <name type="scientific">Ustilago bromivora</name>
    <dbReference type="NCBI Taxonomy" id="307758"/>
    <lineage>
        <taxon>Eukaryota</taxon>
        <taxon>Fungi</taxon>
        <taxon>Dikarya</taxon>
        <taxon>Basidiomycota</taxon>
        <taxon>Ustilaginomycotina</taxon>
        <taxon>Ustilaginomycetes</taxon>
        <taxon>Ustilaginales</taxon>
        <taxon>Ustilaginaceae</taxon>
        <taxon>Ustilago</taxon>
    </lineage>
</organism>
<name>A0A1K0H910_9BASI</name>
<evidence type="ECO:0000313" key="6">
    <source>
        <dbReference type="EMBL" id="SAM77851.1"/>
    </source>
</evidence>
<keyword evidence="4" id="KW-0539">Nucleus</keyword>
<dbReference type="EMBL" id="LT558119">
    <property type="protein sequence ID" value="SAM77851.1"/>
    <property type="molecule type" value="Genomic_DNA"/>
</dbReference>
<evidence type="ECO:0000313" key="7">
    <source>
        <dbReference type="Proteomes" id="UP000179920"/>
    </source>
</evidence>
<dbReference type="AlphaFoldDB" id="A0A1K0H910"/>
<gene>
    <name evidence="6" type="ORF">UBRO_10034</name>
</gene>
<dbReference type="GO" id="GO:0005737">
    <property type="term" value="C:cytoplasm"/>
    <property type="evidence" value="ECO:0007669"/>
    <property type="project" value="UniProtKB-SubCell"/>
</dbReference>
<feature type="region of interest" description="Disordered" evidence="5">
    <location>
        <begin position="20"/>
        <end position="67"/>
    </location>
</feature>
<evidence type="ECO:0000256" key="2">
    <source>
        <dbReference type="ARBA" id="ARBA00004496"/>
    </source>
</evidence>
<proteinExistence type="predicted"/>
<evidence type="ECO:0000256" key="3">
    <source>
        <dbReference type="ARBA" id="ARBA00022490"/>
    </source>
</evidence>
<dbReference type="InterPro" id="IPR026939">
    <property type="entry name" value="ZNF706/At2g23090_sf"/>
</dbReference>
<reference evidence="7" key="1">
    <citation type="submission" date="2016-04" db="EMBL/GenBank/DDBJ databases">
        <authorList>
            <person name="Guldener U."/>
            <person name="Guldener U."/>
        </authorList>
    </citation>
    <scope>NUCLEOTIDE SEQUENCE [LARGE SCALE GENOMIC DNA]</scope>
    <source>
        <strain evidence="7">UB2112</strain>
    </source>
</reference>
<dbReference type="GO" id="GO:0005634">
    <property type="term" value="C:nucleus"/>
    <property type="evidence" value="ECO:0007669"/>
    <property type="project" value="UniProtKB-SubCell"/>
</dbReference>
<dbReference type="SUPFAM" id="SSF118359">
    <property type="entry name" value="Expressed protein At2g23090/F21P24.15"/>
    <property type="match status" value="1"/>
</dbReference>
<accession>A0A1K0H910</accession>
<keyword evidence="3" id="KW-0963">Cytoplasm</keyword>
<dbReference type="Gene3D" id="4.10.1050.10">
    <property type="entry name" value="At2g23090-like"/>
    <property type="match status" value="1"/>
</dbReference>
<dbReference type="Proteomes" id="UP000179920">
    <property type="component" value="Chromosome III"/>
</dbReference>
<evidence type="ECO:0000256" key="4">
    <source>
        <dbReference type="ARBA" id="ARBA00023242"/>
    </source>
</evidence>